<evidence type="ECO:0000256" key="1">
    <source>
        <dbReference type="ARBA" id="ARBA00004128"/>
    </source>
</evidence>
<evidence type="ECO:0000313" key="11">
    <source>
        <dbReference type="Proteomes" id="UP001174677"/>
    </source>
</evidence>
<evidence type="ECO:0000256" key="7">
    <source>
        <dbReference type="ARBA" id="ARBA00023136"/>
    </source>
</evidence>
<keyword evidence="3" id="KW-0410">Iron transport</keyword>
<keyword evidence="3" id="KW-0408">Iron</keyword>
<organism evidence="10 11">
    <name type="scientific">Hevea brasiliensis</name>
    <name type="common">Para rubber tree</name>
    <name type="synonym">Siphonia brasiliensis</name>
    <dbReference type="NCBI Taxonomy" id="3981"/>
    <lineage>
        <taxon>Eukaryota</taxon>
        <taxon>Viridiplantae</taxon>
        <taxon>Streptophyta</taxon>
        <taxon>Embryophyta</taxon>
        <taxon>Tracheophyta</taxon>
        <taxon>Spermatophyta</taxon>
        <taxon>Magnoliopsida</taxon>
        <taxon>eudicotyledons</taxon>
        <taxon>Gunneridae</taxon>
        <taxon>Pentapetalae</taxon>
        <taxon>rosids</taxon>
        <taxon>fabids</taxon>
        <taxon>Malpighiales</taxon>
        <taxon>Euphorbiaceae</taxon>
        <taxon>Crotonoideae</taxon>
        <taxon>Micrandreae</taxon>
        <taxon>Hevea</taxon>
    </lineage>
</organism>
<keyword evidence="5 9" id="KW-0812">Transmembrane</keyword>
<keyword evidence="9" id="KW-0406">Ion transport</keyword>
<comment type="caution">
    <text evidence="10">The sequence shown here is derived from an EMBL/GenBank/DDBJ whole genome shotgun (WGS) entry which is preliminary data.</text>
</comment>
<feature type="transmembrane region" description="Helical" evidence="9">
    <location>
        <begin position="34"/>
        <end position="54"/>
    </location>
</feature>
<reference evidence="10" key="1">
    <citation type="journal article" date="2023" name="Plant Biotechnol. J.">
        <title>Chromosome-level wild Hevea brasiliensis genome provides new tools for genomic-assisted breeding and valuable loci to elevate rubber yield.</title>
        <authorList>
            <person name="Cheng H."/>
            <person name="Song X."/>
            <person name="Hu Y."/>
            <person name="Wu T."/>
            <person name="Yang Q."/>
            <person name="An Z."/>
            <person name="Feng S."/>
            <person name="Deng Z."/>
            <person name="Wu W."/>
            <person name="Zeng X."/>
            <person name="Tu M."/>
            <person name="Wang X."/>
            <person name="Huang H."/>
        </authorList>
    </citation>
    <scope>NUCLEOTIDE SEQUENCE</scope>
    <source>
        <strain evidence="10">MT/VB/25A 57/8</strain>
    </source>
</reference>
<keyword evidence="11" id="KW-1185">Reference proteome</keyword>
<gene>
    <name evidence="10" type="ORF">P3X46_015750</name>
</gene>
<evidence type="ECO:0000256" key="3">
    <source>
        <dbReference type="ARBA" id="ARBA00022496"/>
    </source>
</evidence>
<dbReference type="PANTHER" id="PTHR31851">
    <property type="entry name" value="FE(2+)/MN(2+) TRANSPORTER PCL1"/>
    <property type="match status" value="1"/>
</dbReference>
<evidence type="ECO:0000256" key="6">
    <source>
        <dbReference type="ARBA" id="ARBA00022989"/>
    </source>
</evidence>
<accession>A0ABQ9LZB4</accession>
<evidence type="ECO:0000256" key="4">
    <source>
        <dbReference type="ARBA" id="ARBA00022554"/>
    </source>
</evidence>
<keyword evidence="7 9" id="KW-0472">Membrane</keyword>
<comment type="catalytic activity">
    <reaction evidence="8">
        <text>Fe(2+)(in) = Fe(2+)(out)</text>
        <dbReference type="Rhea" id="RHEA:28486"/>
        <dbReference type="ChEBI" id="CHEBI:29033"/>
    </reaction>
    <physiologicalReaction direction="left-to-right" evidence="8">
        <dbReference type="Rhea" id="RHEA:28487"/>
    </physiologicalReaction>
</comment>
<proteinExistence type="inferred from homology"/>
<sequence>MVSPKISETCVEHKVEEADHDNYQRAKRLQRAQWLRAAILGASDGLLSTTSLMLGVGAAEEDGQSMILSGLAGAFAGACSMAVGEFVSVSTQRDIEKAIASYRSSKNSEHDDLVSKLDITATQPSNEEETKLGETNLAVNTLENIQRGKLICEPIEKVSPSVILEPTLPSSITPGSSPMMKVLKKDATGSSGTSCEDSREEVLITNPYKAAAASALAFLCGSSVPLVPAILLTQKVIRMVVIAVVTLMALALFGSFGAYLGGSPVRISAARVTAGGWIAMAITYGLLKPFHSDH</sequence>
<dbReference type="Pfam" id="PF01988">
    <property type="entry name" value="VIT1"/>
    <property type="match status" value="1"/>
</dbReference>
<feature type="transmembrane region" description="Helical" evidence="9">
    <location>
        <begin position="210"/>
        <end position="231"/>
    </location>
</feature>
<protein>
    <recommendedName>
        <fullName evidence="9">Vacuolar iron transporter</fullName>
    </recommendedName>
</protein>
<evidence type="ECO:0000256" key="8">
    <source>
        <dbReference type="ARBA" id="ARBA00044464"/>
    </source>
</evidence>
<name>A0ABQ9LZB4_HEVBR</name>
<evidence type="ECO:0000313" key="10">
    <source>
        <dbReference type="EMBL" id="KAJ9172520.1"/>
    </source>
</evidence>
<dbReference type="Proteomes" id="UP001174677">
    <property type="component" value="Chromosome 9"/>
</dbReference>
<evidence type="ECO:0000256" key="9">
    <source>
        <dbReference type="RuleBase" id="RU369115"/>
    </source>
</evidence>
<feature type="transmembrane region" description="Helical" evidence="9">
    <location>
        <begin position="268"/>
        <end position="287"/>
    </location>
</feature>
<comment type="similarity">
    <text evidence="2 9">Belongs to the CCC1 family.</text>
</comment>
<evidence type="ECO:0000256" key="5">
    <source>
        <dbReference type="ARBA" id="ARBA00022692"/>
    </source>
</evidence>
<feature type="transmembrane region" description="Helical" evidence="9">
    <location>
        <begin position="66"/>
        <end position="87"/>
    </location>
</feature>
<dbReference type="InterPro" id="IPR008217">
    <property type="entry name" value="Ccc1_fam"/>
</dbReference>
<keyword evidence="9" id="KW-0813">Transport</keyword>
<comment type="subcellular location">
    <subcellularLocation>
        <location evidence="1 9">Vacuole membrane</location>
        <topology evidence="1 9">Multi-pass membrane protein</topology>
    </subcellularLocation>
</comment>
<comment type="function">
    <text evidence="9">Vacuolar Fe(2+) uptake transporter.</text>
</comment>
<dbReference type="EMBL" id="JARPOI010000009">
    <property type="protein sequence ID" value="KAJ9172520.1"/>
    <property type="molecule type" value="Genomic_DNA"/>
</dbReference>
<keyword evidence="6 9" id="KW-1133">Transmembrane helix</keyword>
<evidence type="ECO:0000256" key="2">
    <source>
        <dbReference type="ARBA" id="ARBA00007049"/>
    </source>
</evidence>
<feature type="transmembrane region" description="Helical" evidence="9">
    <location>
        <begin position="237"/>
        <end position="261"/>
    </location>
</feature>
<keyword evidence="4 9" id="KW-0926">Vacuole</keyword>